<gene>
    <name evidence="1" type="ORF">Bhyg_09042</name>
</gene>
<organism evidence="1 2">
    <name type="scientific">Pseudolycoriella hygida</name>
    <dbReference type="NCBI Taxonomy" id="35572"/>
    <lineage>
        <taxon>Eukaryota</taxon>
        <taxon>Metazoa</taxon>
        <taxon>Ecdysozoa</taxon>
        <taxon>Arthropoda</taxon>
        <taxon>Hexapoda</taxon>
        <taxon>Insecta</taxon>
        <taxon>Pterygota</taxon>
        <taxon>Neoptera</taxon>
        <taxon>Endopterygota</taxon>
        <taxon>Diptera</taxon>
        <taxon>Nematocera</taxon>
        <taxon>Sciaroidea</taxon>
        <taxon>Sciaridae</taxon>
        <taxon>Pseudolycoriella</taxon>
    </lineage>
</organism>
<evidence type="ECO:0000313" key="2">
    <source>
        <dbReference type="Proteomes" id="UP001151699"/>
    </source>
</evidence>
<dbReference type="Proteomes" id="UP001151699">
    <property type="component" value="Chromosome B"/>
</dbReference>
<keyword evidence="2" id="KW-1185">Reference proteome</keyword>
<proteinExistence type="predicted"/>
<evidence type="ECO:0000313" key="1">
    <source>
        <dbReference type="EMBL" id="KAJ6644076.1"/>
    </source>
</evidence>
<dbReference type="AlphaFoldDB" id="A0A9Q0N710"/>
<sequence length="91" mass="10495">MVFKRRGVISALVIVHRKEIGSHMVEESIIVIDVIHTINISEAKKRNFQECTDRDETLKQSGILVSRKESLNNKEGARIHIRPRDQKCSEE</sequence>
<accession>A0A9Q0N710</accession>
<reference evidence="1" key="1">
    <citation type="submission" date="2022-07" db="EMBL/GenBank/DDBJ databases">
        <authorList>
            <person name="Trinca V."/>
            <person name="Uliana J.V.C."/>
            <person name="Torres T.T."/>
            <person name="Ward R.J."/>
            <person name="Monesi N."/>
        </authorList>
    </citation>
    <scope>NUCLEOTIDE SEQUENCE</scope>
    <source>
        <strain evidence="1">HSMRA1968</strain>
        <tissue evidence="1">Whole embryos</tissue>
    </source>
</reference>
<name>A0A9Q0N710_9DIPT</name>
<dbReference type="EMBL" id="WJQU01000002">
    <property type="protein sequence ID" value="KAJ6644076.1"/>
    <property type="molecule type" value="Genomic_DNA"/>
</dbReference>
<protein>
    <submittedName>
        <fullName evidence="1">Uncharacterized protein</fullName>
    </submittedName>
</protein>
<comment type="caution">
    <text evidence="1">The sequence shown here is derived from an EMBL/GenBank/DDBJ whole genome shotgun (WGS) entry which is preliminary data.</text>
</comment>